<dbReference type="AlphaFoldDB" id="A0A1M5EMB6"/>
<keyword evidence="2" id="KW-0547">Nucleotide-binding</keyword>
<dbReference type="STRING" id="634436.SAMN05216361_0450"/>
<dbReference type="InterPro" id="IPR006905">
    <property type="entry name" value="Flavin_halogenase"/>
</dbReference>
<protein>
    <submittedName>
        <fullName evidence="3">Tryptophan halogenase</fullName>
    </submittedName>
</protein>
<keyword evidence="2" id="KW-0274">FAD</keyword>
<dbReference type="Gene3D" id="3.50.50.60">
    <property type="entry name" value="FAD/NAD(P)-binding domain"/>
    <property type="match status" value="1"/>
</dbReference>
<organism evidence="3 4">
    <name type="scientific">Marisediminitalea aggregata</name>
    <dbReference type="NCBI Taxonomy" id="634436"/>
    <lineage>
        <taxon>Bacteria</taxon>
        <taxon>Pseudomonadati</taxon>
        <taxon>Pseudomonadota</taxon>
        <taxon>Gammaproteobacteria</taxon>
        <taxon>Alteromonadales</taxon>
        <taxon>Alteromonadaceae</taxon>
        <taxon>Marisediminitalea</taxon>
    </lineage>
</organism>
<dbReference type="RefSeq" id="WP_073317158.1">
    <property type="nucleotide sequence ID" value="NZ_FQWD01000001.1"/>
</dbReference>
<dbReference type="PANTHER" id="PTHR43747:SF4">
    <property type="entry name" value="FLAVIN-DEPENDENT TRYPTOPHAN HALOGENASE"/>
    <property type="match status" value="1"/>
</dbReference>
<feature type="binding site" evidence="2">
    <location>
        <position position="349"/>
    </location>
    <ligand>
        <name>FAD</name>
        <dbReference type="ChEBI" id="CHEBI:57692"/>
    </ligand>
</feature>
<dbReference type="Proteomes" id="UP000184520">
    <property type="component" value="Unassembled WGS sequence"/>
</dbReference>
<dbReference type="SUPFAM" id="SSF51905">
    <property type="entry name" value="FAD/NAD(P)-binding domain"/>
    <property type="match status" value="1"/>
</dbReference>
<dbReference type="InterPro" id="IPR033856">
    <property type="entry name" value="Trp_halogen"/>
</dbReference>
<dbReference type="EMBL" id="FQWD01000001">
    <property type="protein sequence ID" value="SHF80241.1"/>
    <property type="molecule type" value="Genomic_DNA"/>
</dbReference>
<evidence type="ECO:0000313" key="3">
    <source>
        <dbReference type="EMBL" id="SHF80241.1"/>
    </source>
</evidence>
<dbReference type="OrthoDB" id="7178350at2"/>
<dbReference type="InterPro" id="IPR036188">
    <property type="entry name" value="FAD/NAD-bd_sf"/>
</dbReference>
<gene>
    <name evidence="3" type="ORF">SAMN05216361_0450</name>
</gene>
<feature type="binding site" evidence="2">
    <location>
        <begin position="14"/>
        <end position="17"/>
    </location>
    <ligand>
        <name>FAD</name>
        <dbReference type="ChEBI" id="CHEBI:57692"/>
    </ligand>
</feature>
<feature type="active site" evidence="1">
    <location>
        <position position="80"/>
    </location>
</feature>
<dbReference type="Pfam" id="PF04820">
    <property type="entry name" value="Trp_halogenase"/>
    <property type="match status" value="1"/>
</dbReference>
<accession>A0A1M5EMB6</accession>
<dbReference type="InterPro" id="IPR050816">
    <property type="entry name" value="Flavin-dep_Halogenase_NPB"/>
</dbReference>
<evidence type="ECO:0000313" key="4">
    <source>
        <dbReference type="Proteomes" id="UP000184520"/>
    </source>
</evidence>
<dbReference type="GO" id="GO:0000166">
    <property type="term" value="F:nucleotide binding"/>
    <property type="evidence" value="ECO:0007669"/>
    <property type="project" value="UniProtKB-KW"/>
</dbReference>
<dbReference type="PANTHER" id="PTHR43747">
    <property type="entry name" value="FAD-BINDING PROTEIN"/>
    <property type="match status" value="1"/>
</dbReference>
<keyword evidence="2" id="KW-0285">Flavoprotein</keyword>
<reference evidence="4" key="1">
    <citation type="submission" date="2016-11" db="EMBL/GenBank/DDBJ databases">
        <authorList>
            <person name="Varghese N."/>
            <person name="Submissions S."/>
        </authorList>
    </citation>
    <scope>NUCLEOTIDE SEQUENCE [LARGE SCALE GENOMIC DNA]</scope>
    <source>
        <strain evidence="4">CGMCC 1.8995</strain>
    </source>
</reference>
<name>A0A1M5EMB6_9ALTE</name>
<keyword evidence="4" id="KW-1185">Reference proteome</keyword>
<proteinExistence type="predicted"/>
<feature type="binding site" evidence="2">
    <location>
        <position position="336"/>
    </location>
    <ligand>
        <name>FAD</name>
        <dbReference type="ChEBI" id="CHEBI:57692"/>
    </ligand>
</feature>
<sequence>MSEHRIKKIVIVGGGTAGWMAAAAMSKLLHDDSITIELIESEQIGTVGVGEATIPHILYFNRLLGINENDFVKFTNGTFKLGIEFVDWGQTGESYIHPFGPYGMDMEGIHFHHMWLRQQKMGQAKPIDEFNLQILAAQANKFQRAQVELQGSPLSTIAYAFQFDAMLYARHLRGIAEANGVVRTEGKITRVNQHPENGHIASVDTDNGHHIEGDLFIDCSGFKGLLIEQTLNSGYEDWSHYLPCDRAIAVASNKLDELTPFTRATAKSAGWQWRIPLQSRTGNGHVYCSKFMDDDTALQSLYADLNSEPISEPNYLRFKAGIRKKPWNKNVVSLGLASGFLEPLESTSIHLIQTAIARLMTNFPDKLFNQHDIDYYNERTRLEYEQVRDFLILHYKATRRNDSPFWHYCRTMDIPDSLHKRIEIYKQNARLYRHDNELFNHVSWFAVMHGQGIHPERYHPIADMLPDDELHRRMEEIHTVTGKCLQVMPGHEDFIAQHCKASSSG</sequence>
<evidence type="ECO:0000256" key="2">
    <source>
        <dbReference type="PIRSR" id="PIRSR011396-2"/>
    </source>
</evidence>
<dbReference type="PIRSF" id="PIRSF011396">
    <property type="entry name" value="Trp_halogenase"/>
    <property type="match status" value="1"/>
</dbReference>
<feature type="binding site" evidence="2">
    <location>
        <position position="80"/>
    </location>
    <ligand>
        <name>7-chloro-L-tryptophan</name>
        <dbReference type="ChEBI" id="CHEBI:58713"/>
    </ligand>
</feature>
<feature type="binding site" evidence="2">
    <location>
        <position position="345"/>
    </location>
    <ligand>
        <name>L-tryptophan</name>
        <dbReference type="ChEBI" id="CHEBI:57912"/>
    </ligand>
</feature>
<evidence type="ECO:0000256" key="1">
    <source>
        <dbReference type="PIRSR" id="PIRSR011396-1"/>
    </source>
</evidence>
<dbReference type="GO" id="GO:0004497">
    <property type="term" value="F:monooxygenase activity"/>
    <property type="evidence" value="ECO:0007669"/>
    <property type="project" value="InterPro"/>
</dbReference>